<accession>A0ACC3DI70</accession>
<proteinExistence type="predicted"/>
<keyword evidence="2" id="KW-1185">Reference proteome</keyword>
<reference evidence="1" key="1">
    <citation type="submission" date="2024-09" db="EMBL/GenBank/DDBJ databases">
        <title>Black Yeasts Isolated from many extreme environments.</title>
        <authorList>
            <person name="Coleine C."/>
            <person name="Stajich J.E."/>
            <person name="Selbmann L."/>
        </authorList>
    </citation>
    <scope>NUCLEOTIDE SEQUENCE</scope>
    <source>
        <strain evidence="1">CCFEE 5737</strain>
    </source>
</reference>
<protein>
    <submittedName>
        <fullName evidence="1">Uncharacterized protein</fullName>
    </submittedName>
</protein>
<gene>
    <name evidence="1" type="ORF">LTS18_013227</name>
</gene>
<evidence type="ECO:0000313" key="1">
    <source>
        <dbReference type="EMBL" id="KAK3076358.1"/>
    </source>
</evidence>
<evidence type="ECO:0000313" key="2">
    <source>
        <dbReference type="Proteomes" id="UP001186974"/>
    </source>
</evidence>
<comment type="caution">
    <text evidence="1">The sequence shown here is derived from an EMBL/GenBank/DDBJ whole genome shotgun (WGS) entry which is preliminary data.</text>
</comment>
<sequence>MPCAGCLTPPTASSPSGGGGKTLFAGALNMAHHSSQRARLASAIVAAVKLPGVGSSHASR</sequence>
<dbReference type="EMBL" id="JAWDJW010004058">
    <property type="protein sequence ID" value="KAK3076358.1"/>
    <property type="molecule type" value="Genomic_DNA"/>
</dbReference>
<dbReference type="Proteomes" id="UP001186974">
    <property type="component" value="Unassembled WGS sequence"/>
</dbReference>
<feature type="non-terminal residue" evidence="1">
    <location>
        <position position="60"/>
    </location>
</feature>
<name>A0ACC3DI70_9PEZI</name>
<organism evidence="1 2">
    <name type="scientific">Coniosporium uncinatum</name>
    <dbReference type="NCBI Taxonomy" id="93489"/>
    <lineage>
        <taxon>Eukaryota</taxon>
        <taxon>Fungi</taxon>
        <taxon>Dikarya</taxon>
        <taxon>Ascomycota</taxon>
        <taxon>Pezizomycotina</taxon>
        <taxon>Dothideomycetes</taxon>
        <taxon>Dothideomycetes incertae sedis</taxon>
        <taxon>Coniosporium</taxon>
    </lineage>
</organism>